<protein>
    <submittedName>
        <fullName evidence="5">GFA family protein</fullName>
    </submittedName>
</protein>
<keyword evidence="6" id="KW-1185">Reference proteome</keyword>
<dbReference type="Pfam" id="PF04828">
    <property type="entry name" value="GFA"/>
    <property type="match status" value="1"/>
</dbReference>
<accession>A0ABZ0I7Y6</accession>
<comment type="similarity">
    <text evidence="1">Belongs to the Gfa family.</text>
</comment>
<keyword evidence="2" id="KW-0479">Metal-binding</keyword>
<dbReference type="PANTHER" id="PTHR28620">
    <property type="entry name" value="CENTROMERE PROTEIN V"/>
    <property type="match status" value="1"/>
</dbReference>
<evidence type="ECO:0000259" key="4">
    <source>
        <dbReference type="Pfam" id="PF04828"/>
    </source>
</evidence>
<dbReference type="InterPro" id="IPR052355">
    <property type="entry name" value="CENP-V-like"/>
</dbReference>
<feature type="domain" description="CENP-V/GFA" evidence="4">
    <location>
        <begin position="2"/>
        <end position="91"/>
    </location>
</feature>
<dbReference type="InterPro" id="IPR011057">
    <property type="entry name" value="Mss4-like_sf"/>
</dbReference>
<dbReference type="PANTHER" id="PTHR28620:SF1">
    <property type="entry name" value="CENP-V_GFA DOMAIN-CONTAINING PROTEIN"/>
    <property type="match status" value="1"/>
</dbReference>
<keyword evidence="3" id="KW-0862">Zinc</keyword>
<dbReference type="Gene3D" id="2.170.150.70">
    <property type="match status" value="1"/>
</dbReference>
<dbReference type="Proteomes" id="UP001626537">
    <property type="component" value="Chromosome"/>
</dbReference>
<evidence type="ECO:0000313" key="6">
    <source>
        <dbReference type="Proteomes" id="UP001626537"/>
    </source>
</evidence>
<dbReference type="SUPFAM" id="SSF51316">
    <property type="entry name" value="Mss4-like"/>
    <property type="match status" value="1"/>
</dbReference>
<dbReference type="InterPro" id="IPR006913">
    <property type="entry name" value="CENP-V/GFA"/>
</dbReference>
<gene>
    <name evidence="5" type="ORF">R0135_06700</name>
</gene>
<sequence length="119" mass="13225">MLEASCHCGAVKIKIDAMPDTLVQCTCSVCRRYGALWAFCTTQTTTVHAEQGTLVPYIWGDKQIAFQHCGVCGCMTHYDSLSTDEPRRRAVNARMLLAADIQDATVRTFDGADTWQFID</sequence>
<evidence type="ECO:0000256" key="2">
    <source>
        <dbReference type="ARBA" id="ARBA00022723"/>
    </source>
</evidence>
<evidence type="ECO:0000313" key="5">
    <source>
        <dbReference type="EMBL" id="WOJ94853.1"/>
    </source>
</evidence>
<evidence type="ECO:0000256" key="3">
    <source>
        <dbReference type="ARBA" id="ARBA00022833"/>
    </source>
</evidence>
<dbReference type="RefSeq" id="WP_407349486.1">
    <property type="nucleotide sequence ID" value="NZ_CP136864.1"/>
</dbReference>
<evidence type="ECO:0000256" key="1">
    <source>
        <dbReference type="ARBA" id="ARBA00005495"/>
    </source>
</evidence>
<organism evidence="5 6">
    <name type="scientific">Congregibacter variabilis</name>
    <dbReference type="NCBI Taxonomy" id="3081200"/>
    <lineage>
        <taxon>Bacteria</taxon>
        <taxon>Pseudomonadati</taxon>
        <taxon>Pseudomonadota</taxon>
        <taxon>Gammaproteobacteria</taxon>
        <taxon>Cellvibrionales</taxon>
        <taxon>Halieaceae</taxon>
        <taxon>Congregibacter</taxon>
    </lineage>
</organism>
<reference evidence="5 6" key="1">
    <citation type="submission" date="2023-10" db="EMBL/GenBank/DDBJ databases">
        <title>Two novel species belonging to the OM43/NOR5 clade.</title>
        <authorList>
            <person name="Park M."/>
        </authorList>
    </citation>
    <scope>NUCLEOTIDE SEQUENCE [LARGE SCALE GENOMIC DNA]</scope>
    <source>
        <strain evidence="5 6">IMCC43200</strain>
    </source>
</reference>
<dbReference type="EMBL" id="CP136864">
    <property type="protein sequence ID" value="WOJ94853.1"/>
    <property type="molecule type" value="Genomic_DNA"/>
</dbReference>
<proteinExistence type="inferred from homology"/>
<name>A0ABZ0I7Y6_9GAMM</name>